<name>A0ABV9WDI9_9ACTN</name>
<evidence type="ECO:0000313" key="2">
    <source>
        <dbReference type="Proteomes" id="UP001595912"/>
    </source>
</evidence>
<proteinExistence type="predicted"/>
<accession>A0ABV9WDI9</accession>
<keyword evidence="2" id="KW-1185">Reference proteome</keyword>
<dbReference type="Gene3D" id="1.25.40.10">
    <property type="entry name" value="Tetratricopeptide repeat domain"/>
    <property type="match status" value="2"/>
</dbReference>
<protein>
    <submittedName>
        <fullName evidence="1">Uncharacterized protein</fullName>
    </submittedName>
</protein>
<gene>
    <name evidence="1" type="ORF">ACFPIJ_46940</name>
</gene>
<dbReference type="Proteomes" id="UP001595912">
    <property type="component" value="Unassembled WGS sequence"/>
</dbReference>
<dbReference type="RefSeq" id="WP_380125995.1">
    <property type="nucleotide sequence ID" value="NZ_JBHSIU010000071.1"/>
</dbReference>
<sequence>MFDATAEQPGGARMADNDPAADHLGVDVDAVQSLAAFARACARLRAGRSYAKLSLPAATLSDLLNAKGTPTRDTLIKFLIACGLNDATAQAPWLAAWERVATAHLPRPDGAVRVRDARPRLLGVHAAIQVEDAEGELPPYVPRDLDADLRTAVTAATASGGLVLMVGGSSVGKTRALFEAVRAALPEWWLLHPADIPAIGAHAAAPTPRTVLWLDELQRYLNHPAGLTLGVLHRLITAGTVIVATLWPDEYSRRTARPAAGQPDPHAEDRETLRLAHVVRVPDRFTTAERRRGEILANTDRRLRIALDTTDAGFTQVLAAGPALIQRWETAEHCYGQAVITAALDARRVGAQHPVTREYLTAAAPAYLTPTQQATAPPDWLEQALTYATTPVHGATGCLTPAPAGMGSIAGYTTADYLHQHSQRAHRTTTLPDSAWHALTTHHHPDDTLGLADSAYRRGQPTHAFTFYGRADADNERAAYRLADLLAEQGRLQELHARADAGNEPAADRLAYLLAKQGRVEDALQLLRTRADSGNEHAAYRLADLLAEQGRLQELHARADAGNEPAADRLAYLLAKQGRVEELRAGADAGSEHAANWLAYLLAEQGPVEDALQLLRTRADSGNEHAAYRLADLLAEQGRLEELRARADADANNEHAADRLAYLLAKQGRVEELRARADAGNEDAAQQLAYLLAKQGRVEELRTRADAGNEDAAYQLADRLAKQGSVGDALQLLRTRADAGNEDAAYLLADLLAEEGRLDELRARADADNEHAADRLADLLTRQGRVEDALQLLRTRADAGNENAARSLVWLLASGECIDELRDEVAAGTSGAAQALHGLLHYQPRDALLPLT</sequence>
<dbReference type="InterPro" id="IPR011990">
    <property type="entry name" value="TPR-like_helical_dom_sf"/>
</dbReference>
<reference evidence="2" key="1">
    <citation type="journal article" date="2019" name="Int. J. Syst. Evol. Microbiol.">
        <title>The Global Catalogue of Microorganisms (GCM) 10K type strain sequencing project: providing services to taxonomists for standard genome sequencing and annotation.</title>
        <authorList>
            <consortium name="The Broad Institute Genomics Platform"/>
            <consortium name="The Broad Institute Genome Sequencing Center for Infectious Disease"/>
            <person name="Wu L."/>
            <person name="Ma J."/>
        </authorList>
    </citation>
    <scope>NUCLEOTIDE SEQUENCE [LARGE SCALE GENOMIC DNA]</scope>
    <source>
        <strain evidence="2">CGMCC 4.7152</strain>
    </source>
</reference>
<organism evidence="1 2">
    <name type="scientific">Dactylosporangium cerinum</name>
    <dbReference type="NCBI Taxonomy" id="1434730"/>
    <lineage>
        <taxon>Bacteria</taxon>
        <taxon>Bacillati</taxon>
        <taxon>Actinomycetota</taxon>
        <taxon>Actinomycetes</taxon>
        <taxon>Micromonosporales</taxon>
        <taxon>Micromonosporaceae</taxon>
        <taxon>Dactylosporangium</taxon>
    </lineage>
</organism>
<dbReference type="EMBL" id="JBHSIU010000071">
    <property type="protein sequence ID" value="MFC5005356.1"/>
    <property type="molecule type" value="Genomic_DNA"/>
</dbReference>
<comment type="caution">
    <text evidence="1">The sequence shown here is derived from an EMBL/GenBank/DDBJ whole genome shotgun (WGS) entry which is preliminary data.</text>
</comment>
<evidence type="ECO:0000313" key="1">
    <source>
        <dbReference type="EMBL" id="MFC5005356.1"/>
    </source>
</evidence>